<dbReference type="CDD" id="cd01650">
    <property type="entry name" value="RT_nLTR_like"/>
    <property type="match status" value="1"/>
</dbReference>
<dbReference type="InterPro" id="IPR036691">
    <property type="entry name" value="Endo/exonu/phosph_ase_sf"/>
</dbReference>
<protein>
    <submittedName>
        <fullName evidence="2">Ribonuclease H protein</fullName>
    </submittedName>
</protein>
<dbReference type="InterPro" id="IPR026960">
    <property type="entry name" value="RVT-Znf"/>
</dbReference>
<dbReference type="PANTHER" id="PTHR33116:SF66">
    <property type="entry name" value="REVERSE TRANSCRIPTASE ZINC-BINDING DOMAIN-CONTAINING PROTEIN"/>
    <property type="match status" value="1"/>
</dbReference>
<dbReference type="STRING" id="906689.A0A2I0X2I0"/>
<accession>A0A2I0X2I0</accession>
<dbReference type="PROSITE" id="PS50878">
    <property type="entry name" value="RT_POL"/>
    <property type="match status" value="1"/>
</dbReference>
<dbReference type="Gene3D" id="3.60.10.10">
    <property type="entry name" value="Endonuclease/exonuclease/phosphatase"/>
    <property type="match status" value="1"/>
</dbReference>
<dbReference type="Proteomes" id="UP000233837">
    <property type="component" value="Unassembled WGS sequence"/>
</dbReference>
<feature type="domain" description="Reverse transcriptase" evidence="1">
    <location>
        <begin position="488"/>
        <end position="755"/>
    </location>
</feature>
<evidence type="ECO:0000313" key="3">
    <source>
        <dbReference type="Proteomes" id="UP000233837"/>
    </source>
</evidence>
<proteinExistence type="predicted"/>
<dbReference type="InterPro" id="IPR043502">
    <property type="entry name" value="DNA/RNA_pol_sf"/>
</dbReference>
<keyword evidence="3" id="KW-1185">Reference proteome</keyword>
<reference evidence="2 3" key="1">
    <citation type="journal article" date="2016" name="Sci. Rep.">
        <title>The Dendrobium catenatum Lindl. genome sequence provides insights into polysaccharide synthase, floral development and adaptive evolution.</title>
        <authorList>
            <person name="Zhang G.Q."/>
            <person name="Xu Q."/>
            <person name="Bian C."/>
            <person name="Tsai W.C."/>
            <person name="Yeh C.M."/>
            <person name="Liu K.W."/>
            <person name="Yoshida K."/>
            <person name="Zhang L.S."/>
            <person name="Chang S.B."/>
            <person name="Chen F."/>
            <person name="Shi Y."/>
            <person name="Su Y.Y."/>
            <person name="Zhang Y.Q."/>
            <person name="Chen L.J."/>
            <person name="Yin Y."/>
            <person name="Lin M."/>
            <person name="Huang H."/>
            <person name="Deng H."/>
            <person name="Wang Z.W."/>
            <person name="Zhu S.L."/>
            <person name="Zhao X."/>
            <person name="Deng C."/>
            <person name="Niu S.C."/>
            <person name="Huang J."/>
            <person name="Wang M."/>
            <person name="Liu G.H."/>
            <person name="Yang H.J."/>
            <person name="Xiao X.J."/>
            <person name="Hsiao Y.Y."/>
            <person name="Wu W.L."/>
            <person name="Chen Y.Y."/>
            <person name="Mitsuda N."/>
            <person name="Ohme-Takagi M."/>
            <person name="Luo Y.B."/>
            <person name="Van de Peer Y."/>
            <person name="Liu Z.J."/>
        </authorList>
    </citation>
    <scope>NUCLEOTIDE SEQUENCE [LARGE SCALE GENOMIC DNA]</scope>
    <source>
        <tissue evidence="2">The whole plant</tissue>
    </source>
</reference>
<organism evidence="2 3">
    <name type="scientific">Dendrobium catenatum</name>
    <dbReference type="NCBI Taxonomy" id="906689"/>
    <lineage>
        <taxon>Eukaryota</taxon>
        <taxon>Viridiplantae</taxon>
        <taxon>Streptophyta</taxon>
        <taxon>Embryophyta</taxon>
        <taxon>Tracheophyta</taxon>
        <taxon>Spermatophyta</taxon>
        <taxon>Magnoliopsida</taxon>
        <taxon>Liliopsida</taxon>
        <taxon>Asparagales</taxon>
        <taxon>Orchidaceae</taxon>
        <taxon>Epidendroideae</taxon>
        <taxon>Malaxideae</taxon>
        <taxon>Dendrobiinae</taxon>
        <taxon>Dendrobium</taxon>
    </lineage>
</organism>
<evidence type="ECO:0000259" key="1">
    <source>
        <dbReference type="PROSITE" id="PS50878"/>
    </source>
</evidence>
<reference evidence="2 3" key="2">
    <citation type="journal article" date="2017" name="Nature">
        <title>The Apostasia genome and the evolution of orchids.</title>
        <authorList>
            <person name="Zhang G.Q."/>
            <person name="Liu K.W."/>
            <person name="Li Z."/>
            <person name="Lohaus R."/>
            <person name="Hsiao Y.Y."/>
            <person name="Niu S.C."/>
            <person name="Wang J.Y."/>
            <person name="Lin Y.C."/>
            <person name="Xu Q."/>
            <person name="Chen L.J."/>
            <person name="Yoshida K."/>
            <person name="Fujiwara S."/>
            <person name="Wang Z.W."/>
            <person name="Zhang Y.Q."/>
            <person name="Mitsuda N."/>
            <person name="Wang M."/>
            <person name="Liu G.H."/>
            <person name="Pecoraro L."/>
            <person name="Huang H.X."/>
            <person name="Xiao X.J."/>
            <person name="Lin M."/>
            <person name="Wu X.Y."/>
            <person name="Wu W.L."/>
            <person name="Chen Y.Y."/>
            <person name="Chang S.B."/>
            <person name="Sakamoto S."/>
            <person name="Ohme-Takagi M."/>
            <person name="Yagi M."/>
            <person name="Zeng S.J."/>
            <person name="Shen C.Y."/>
            <person name="Yeh C.M."/>
            <person name="Luo Y.B."/>
            <person name="Tsai W.C."/>
            <person name="Van de Peer Y."/>
            <person name="Liu Z.J."/>
        </authorList>
    </citation>
    <scope>NUCLEOTIDE SEQUENCE [LARGE SCALE GENOMIC DNA]</scope>
    <source>
        <tissue evidence="2">The whole plant</tissue>
    </source>
</reference>
<gene>
    <name evidence="2" type="ORF">MA16_Dca004137</name>
</gene>
<evidence type="ECO:0000313" key="2">
    <source>
        <dbReference type="EMBL" id="PKU82119.1"/>
    </source>
</evidence>
<dbReference type="SUPFAM" id="SSF56219">
    <property type="entry name" value="DNase I-like"/>
    <property type="match status" value="1"/>
</dbReference>
<dbReference type="InterPro" id="IPR000477">
    <property type="entry name" value="RT_dom"/>
</dbReference>
<name>A0A2I0X2I0_9ASPA</name>
<dbReference type="AlphaFoldDB" id="A0A2I0X2I0"/>
<dbReference type="SUPFAM" id="SSF56672">
    <property type="entry name" value="DNA/RNA polymerases"/>
    <property type="match status" value="1"/>
</dbReference>
<dbReference type="Pfam" id="PF00078">
    <property type="entry name" value="RVT_1"/>
    <property type="match status" value="1"/>
</dbReference>
<dbReference type="Pfam" id="PF13966">
    <property type="entry name" value="zf-RVT"/>
    <property type="match status" value="1"/>
</dbReference>
<dbReference type="EMBL" id="KZ502211">
    <property type="protein sequence ID" value="PKU82119.1"/>
    <property type="molecule type" value="Genomic_DNA"/>
</dbReference>
<dbReference type="PANTHER" id="PTHR33116">
    <property type="entry name" value="REVERSE TRANSCRIPTASE ZINC-BINDING DOMAIN-CONTAINING PROTEIN-RELATED-RELATED"/>
    <property type="match status" value="1"/>
</dbReference>
<sequence length="1177" mass="133535">MSLPPFASWNVRGFNHPLKVFMCKDHISSHNLKLLGILEAKIHPPMSSDPWFCHCHRVFDNEMCCDNFAFSNPGRIWLKWDSTAVSFSPSFISSQVIHGMFFSGSSPPILLSVIYAANQPEDRKILWDNLLHISQNIHLPWAVMGDFNCHRFDYEKAGGSPLPLGRLGELNNFISNCGLQDLSSVGLLYTWFNQRIDLPIHIKLDRILVNSDFLDFFPMAHYKVDSPFGSNHSPIILLANSVNRTFSRFLFKKFWLNLDGFWEVLLNVFNSPNLASPISAFYNCLKALKFKIKGMNWSSSTFLSNAILEAKIHQMQCLNALQSAPLDQGFNTNLKLANDRLNHLQMEWSSWIAQRAKSYWLAQGEDDLGFLYAKIRSRANRNLIKEISSSRGIITGHHNIAGELIEHFKILFNGTDNFGNHSSSSPVGNTVPSSFCNSLVEPFSDNDIKAVVFAGKPDSAPGPDGFPFSFYQRAWHIIGYKVCTAVRHFFATGVMPKGAKATAITLIPKGSHASSISDFRPISLCNIFYKIVAKLIANRLKPILPLIIHISQAGFIADRQSMDNIILANELLKVFRGSQKLFCAKLDIKKAFDSVSRNFLLDRLKFKGFPDKFIKGCICNVHFSICLNGSLEGFFSSSSGLRQGCPLSPLLFCIAMDGLSQRLQHSSFIGLNQGSFSINHLMYADDLLVFGVASHDNLTYLKNSLQSYSEESGLFINPIKSHILFSKSVGNVDLLASILGISSIENSLTYLGLPITYKRLSFAHFQPLLSRLSALLEGWKVHFLSFAGRVQFIKFTISNTIAYWIRGAIIPKACRKVISKLCSKFLFFGNFNDKKMHFISWKAVTKPKDKGGLGIHSFDSMYYGVCCSFIWRMYNTQSLLGSWFKSRFLSPWKSPPMAATKFWKLVCNTAIQNKDLFCFKVADDCNFSLLWDPWFCGDSLGNHFYDAALVGCKVMEFISNGAWILPDGWPLDIKQNILSISVEEVYGVDWAGFSKPSFKNFTSQFYDNLDDVSWFKFIWHKKNALRYACYAWMAINGKLKYADKLIVRGILASPICDFCRGHNESHSHLFFSCDFTFSVISSLLPALNCFYFRPNLYQTFDFFNCNANFNALEKNCCFLAISVAVYYLWRERNVRRFSNSWNSPDYLKTVISSAIHAKIGKWKAYDKLVDRFKDFLV</sequence>